<dbReference type="GO" id="GO:0005524">
    <property type="term" value="F:ATP binding"/>
    <property type="evidence" value="ECO:0007669"/>
    <property type="project" value="InterPro"/>
</dbReference>
<dbReference type="Pfam" id="PF00485">
    <property type="entry name" value="PRK"/>
    <property type="match status" value="1"/>
</dbReference>
<dbReference type="GO" id="GO:0016301">
    <property type="term" value="F:kinase activity"/>
    <property type="evidence" value="ECO:0007669"/>
    <property type="project" value="UniProtKB-KW"/>
</dbReference>
<dbReference type="AlphaFoldDB" id="A0A942A0I7"/>
<evidence type="ECO:0000259" key="1">
    <source>
        <dbReference type="Pfam" id="PF00485"/>
    </source>
</evidence>
<dbReference type="PRINTS" id="PR00988">
    <property type="entry name" value="URIDINKINASE"/>
</dbReference>
<dbReference type="Proteomes" id="UP000722750">
    <property type="component" value="Unassembled WGS sequence"/>
</dbReference>
<dbReference type="EMBL" id="JAANXD010000063">
    <property type="protein sequence ID" value="MBS1258478.1"/>
    <property type="molecule type" value="Genomic_DNA"/>
</dbReference>
<proteinExistence type="predicted"/>
<dbReference type="InterPro" id="IPR027417">
    <property type="entry name" value="P-loop_NTPase"/>
</dbReference>
<gene>
    <name evidence="2" type="ORF">MAG551_01537</name>
</gene>
<organism evidence="2 3">
    <name type="scientific">Candidatus Scalindua arabica</name>
    <dbReference type="NCBI Taxonomy" id="1127984"/>
    <lineage>
        <taxon>Bacteria</taxon>
        <taxon>Pseudomonadati</taxon>
        <taxon>Planctomycetota</taxon>
        <taxon>Candidatus Brocadiia</taxon>
        <taxon>Candidatus Brocadiales</taxon>
        <taxon>Candidatus Scalinduaceae</taxon>
        <taxon>Candidatus Scalindua</taxon>
    </lineage>
</organism>
<dbReference type="Gene3D" id="3.40.50.300">
    <property type="entry name" value="P-loop containing nucleotide triphosphate hydrolases"/>
    <property type="match status" value="1"/>
</dbReference>
<evidence type="ECO:0000313" key="2">
    <source>
        <dbReference type="EMBL" id="MBS1258478.1"/>
    </source>
</evidence>
<dbReference type="SUPFAM" id="SSF52540">
    <property type="entry name" value="P-loop containing nucleoside triphosphate hydrolases"/>
    <property type="match status" value="1"/>
</dbReference>
<dbReference type="InterPro" id="IPR006083">
    <property type="entry name" value="PRK/URK"/>
</dbReference>
<comment type="caution">
    <text evidence="2">The sequence shown here is derived from an EMBL/GenBank/DDBJ whole genome shotgun (WGS) entry which is preliminary data.</text>
</comment>
<feature type="domain" description="Phosphoribulokinase/uridine kinase" evidence="1">
    <location>
        <begin position="25"/>
        <end position="208"/>
    </location>
</feature>
<accession>A0A942A0I7</accession>
<name>A0A942A0I7_9BACT</name>
<dbReference type="PANTHER" id="PTHR10285">
    <property type="entry name" value="URIDINE KINASE"/>
    <property type="match status" value="1"/>
</dbReference>
<reference evidence="2" key="1">
    <citation type="journal article" date="2021" name="ISME J.">
        <title>Fine-scale metabolic discontinuity in a stratified prokaryote microbiome of a Red Sea deep halocline.</title>
        <authorList>
            <person name="Michoud G."/>
            <person name="Ngugi D.K."/>
            <person name="Barozzi A."/>
            <person name="Merlino G."/>
            <person name="Calleja M.L."/>
            <person name="Delgado-Huertas A."/>
            <person name="Moran X.A.G."/>
            <person name="Daffonchio D."/>
        </authorList>
    </citation>
    <scope>NUCLEOTIDE SEQUENCE</scope>
    <source>
        <strain evidence="2">SuakinDeep_MAG55_1</strain>
    </source>
</reference>
<evidence type="ECO:0000313" key="3">
    <source>
        <dbReference type="Proteomes" id="UP000722750"/>
    </source>
</evidence>
<sequence length="209" mass="23661">MSNNLDHIAETILSKVNVNTSNRLVVGIGGGPGSGKSTFAVKLKELINSKAKVDLVQIFPMDGFHRKNIELERHGLLSVKGTPETFDLEGYRSMLNRIKLGENLKAPIYSREDHDVINNALPIEPHHKIIITEGNYLFADMEGWCEIKDIIDLKIYIEAEKGACEKRLLERHMRGGKTEAEALEKIKMVDMENYDLIDQTKKYADKIIK</sequence>
<protein>
    <submittedName>
        <fullName evidence="2">Pantothenate kinase</fullName>
    </submittedName>
</protein>
<keyword evidence="2" id="KW-0418">Kinase</keyword>
<keyword evidence="2" id="KW-0808">Transferase</keyword>